<reference evidence="1" key="1">
    <citation type="submission" date="2014-09" db="EMBL/GenBank/DDBJ databases">
        <authorList>
            <person name="Magalhaes I.L.F."/>
            <person name="Oliveira U."/>
            <person name="Santos F.R."/>
            <person name="Vidigal T.H.D.A."/>
            <person name="Brescovit A.D."/>
            <person name="Santos A.J."/>
        </authorList>
    </citation>
    <scope>NUCLEOTIDE SEQUENCE</scope>
    <source>
        <tissue evidence="1">Shoot tissue taken approximately 20 cm above the soil surface</tissue>
    </source>
</reference>
<sequence>MVPPVELISKLHDVLTLLLMNPSDTTTKKQPCVYSVRLCFHLGYTSVLSYSRLCYFILEEPQFF</sequence>
<evidence type="ECO:0000313" key="1">
    <source>
        <dbReference type="EMBL" id="JAD97764.1"/>
    </source>
</evidence>
<proteinExistence type="predicted"/>
<name>A0A0A9EAI8_ARUDO</name>
<organism evidence="1">
    <name type="scientific">Arundo donax</name>
    <name type="common">Giant reed</name>
    <name type="synonym">Donax arundinaceus</name>
    <dbReference type="NCBI Taxonomy" id="35708"/>
    <lineage>
        <taxon>Eukaryota</taxon>
        <taxon>Viridiplantae</taxon>
        <taxon>Streptophyta</taxon>
        <taxon>Embryophyta</taxon>
        <taxon>Tracheophyta</taxon>
        <taxon>Spermatophyta</taxon>
        <taxon>Magnoliopsida</taxon>
        <taxon>Liliopsida</taxon>
        <taxon>Poales</taxon>
        <taxon>Poaceae</taxon>
        <taxon>PACMAD clade</taxon>
        <taxon>Arundinoideae</taxon>
        <taxon>Arundineae</taxon>
        <taxon>Arundo</taxon>
    </lineage>
</organism>
<protein>
    <submittedName>
        <fullName evidence="1">Uncharacterized protein</fullName>
    </submittedName>
</protein>
<accession>A0A0A9EAI8</accession>
<dbReference type="AlphaFoldDB" id="A0A0A9EAI8"/>
<dbReference type="EMBL" id="GBRH01200131">
    <property type="protein sequence ID" value="JAD97764.1"/>
    <property type="molecule type" value="Transcribed_RNA"/>
</dbReference>
<reference evidence="1" key="2">
    <citation type="journal article" date="2015" name="Data Brief">
        <title>Shoot transcriptome of the giant reed, Arundo donax.</title>
        <authorList>
            <person name="Barrero R.A."/>
            <person name="Guerrero F.D."/>
            <person name="Moolhuijzen P."/>
            <person name="Goolsby J.A."/>
            <person name="Tidwell J."/>
            <person name="Bellgard S.E."/>
            <person name="Bellgard M.I."/>
        </authorList>
    </citation>
    <scope>NUCLEOTIDE SEQUENCE</scope>
    <source>
        <tissue evidence="1">Shoot tissue taken approximately 20 cm above the soil surface</tissue>
    </source>
</reference>